<evidence type="ECO:0000313" key="2">
    <source>
        <dbReference type="EMBL" id="GIM13593.1"/>
    </source>
</evidence>
<feature type="compositionally biased region" description="Gly residues" evidence="1">
    <location>
        <begin position="279"/>
        <end position="288"/>
    </location>
</feature>
<proteinExistence type="predicted"/>
<dbReference type="EMBL" id="BNCQ01000050">
    <property type="protein sequence ID" value="GIM13593.1"/>
    <property type="molecule type" value="Genomic_DNA"/>
</dbReference>
<reference evidence="2" key="1">
    <citation type="journal article" date="2021" name="Proc. Natl. Acad. Sci. U.S.A.">
        <title>Three genomes in the algal genus Volvox reveal the fate of a haploid sex-determining region after a transition to homothallism.</title>
        <authorList>
            <person name="Yamamoto K."/>
            <person name="Hamaji T."/>
            <person name="Kawai-Toyooka H."/>
            <person name="Matsuzaki R."/>
            <person name="Takahashi F."/>
            <person name="Nishimura Y."/>
            <person name="Kawachi M."/>
            <person name="Noguchi H."/>
            <person name="Minakuchi Y."/>
            <person name="Umen J.G."/>
            <person name="Toyoda A."/>
            <person name="Nozaki H."/>
        </authorList>
    </citation>
    <scope>NUCLEOTIDE SEQUENCE</scope>
    <source>
        <strain evidence="2">NIES-3785</strain>
    </source>
</reference>
<evidence type="ECO:0000256" key="1">
    <source>
        <dbReference type="SAM" id="MobiDB-lite"/>
    </source>
</evidence>
<evidence type="ECO:0000313" key="3">
    <source>
        <dbReference type="Proteomes" id="UP000722791"/>
    </source>
</evidence>
<organism evidence="2 3">
    <name type="scientific">Volvox reticuliferus</name>
    <dbReference type="NCBI Taxonomy" id="1737510"/>
    <lineage>
        <taxon>Eukaryota</taxon>
        <taxon>Viridiplantae</taxon>
        <taxon>Chlorophyta</taxon>
        <taxon>core chlorophytes</taxon>
        <taxon>Chlorophyceae</taxon>
        <taxon>CS clade</taxon>
        <taxon>Chlamydomonadales</taxon>
        <taxon>Volvocaceae</taxon>
        <taxon>Volvox</taxon>
    </lineage>
</organism>
<feature type="region of interest" description="Disordered" evidence="1">
    <location>
        <begin position="248"/>
        <end position="288"/>
    </location>
</feature>
<gene>
    <name evidence="2" type="ORF">Vretimale_16667</name>
</gene>
<accession>A0A8J4LXK4</accession>
<comment type="caution">
    <text evidence="2">The sequence shown here is derived from an EMBL/GenBank/DDBJ whole genome shotgun (WGS) entry which is preliminary data.</text>
</comment>
<protein>
    <submittedName>
        <fullName evidence="2">Uncharacterized protein</fullName>
    </submittedName>
</protein>
<dbReference type="Proteomes" id="UP000722791">
    <property type="component" value="Unassembled WGS sequence"/>
</dbReference>
<name>A0A8J4LXK4_9CHLO</name>
<dbReference type="AlphaFoldDB" id="A0A8J4LXK4"/>
<feature type="region of interest" description="Disordered" evidence="1">
    <location>
        <begin position="416"/>
        <end position="444"/>
    </location>
</feature>
<feature type="region of interest" description="Disordered" evidence="1">
    <location>
        <begin position="1"/>
        <end position="37"/>
    </location>
</feature>
<sequence>MAAEDQIGPPVEQPKARPHGTGLRLKQRGPKGAAKKTGVDDALIQSAIHGGLGPADIHGAMSVSEAMAAAGAVGPLMPGLHGGSPSNFPYMKVKTGLTPNFGGWHGPIPSFGSSGMMGALLPEWPPAGSIGSTASMMMLGMSPGGELGMSYGNAYGKSVDMLDMCAQLMEAGVDPLSNLGSLRNELMLPPDFKNESVGPGGDPDLDEHEHDLDEMMILGTTPDFARTPTDHFFRSPCLPHGFPTHGLLHIPSPHSSPGPLAKAAPPPPSGGGSKAASGSGSGHIGAAAGGSGGGVGGAFGSRGTSPPSEGNGAVVCAGALKPASGPYGHHQMIVPAPLLGMGRLSDGEGPIGCPGDDDDDELMGMSPDIPTLKSMNGPFIRQPGFGAFLKQQAAKSAIAAAGGILPPLDILAPAATGGSSGNSGDLPTALSFAGGLSEPPTLEL</sequence>